<keyword evidence="7" id="KW-0732">Signal</keyword>
<evidence type="ECO:0000259" key="8">
    <source>
        <dbReference type="PROSITE" id="PS51677"/>
    </source>
</evidence>
<evidence type="ECO:0000256" key="6">
    <source>
        <dbReference type="ARBA" id="ARBA00032976"/>
    </source>
</evidence>
<dbReference type="Gene3D" id="3.20.20.370">
    <property type="entry name" value="Glycoside hydrolase/deacetylase"/>
    <property type="match status" value="1"/>
</dbReference>
<dbReference type="PANTHER" id="PTHR10587:SF133">
    <property type="entry name" value="CHITIN DEACETYLASE 1-RELATED"/>
    <property type="match status" value="1"/>
</dbReference>
<dbReference type="SUPFAM" id="SSF88713">
    <property type="entry name" value="Glycoside hydrolase/deacetylase"/>
    <property type="match status" value="1"/>
</dbReference>
<dbReference type="PANTHER" id="PTHR10587">
    <property type="entry name" value="GLYCOSYL TRANSFERASE-RELATED"/>
    <property type="match status" value="1"/>
</dbReference>
<gene>
    <name evidence="9" type="ORF">AABB29_15210</name>
</gene>
<dbReference type="InterPro" id="IPR002509">
    <property type="entry name" value="NODB_dom"/>
</dbReference>
<dbReference type="InterPro" id="IPR011330">
    <property type="entry name" value="Glyco_hydro/deAcase_b/a-brl"/>
</dbReference>
<evidence type="ECO:0000256" key="1">
    <source>
        <dbReference type="ARBA" id="ARBA00003236"/>
    </source>
</evidence>
<dbReference type="RefSeq" id="WP_373636580.1">
    <property type="nucleotide sequence ID" value="NZ_CP150951.2"/>
</dbReference>
<feature type="chain" id="PRO_5045309573" description="Chitooligosaccharide deacetylase" evidence="7">
    <location>
        <begin position="23"/>
        <end position="283"/>
    </location>
</feature>
<keyword evidence="10" id="KW-1185">Reference proteome</keyword>
<sequence length="283" mass="31495">MIPKWLASLTAIFIISISAASAQTREIAVTIDDLPFVRYGGTTSEQGLVQVNAINAALAAHDIRATGFVIGNQINRNTAPILNSFAAAGHRIGNHSWSHPSYDELTRRAFRRETRRTHRALAPWIDTPLLYRFPYLHEGETPQTKQAAEEVLAALGYTNVPVTIDNDEWRFNADYVDALTAGDTDLAQAIAEDYLEHMRERTAHFQALGHQALGRDVKHILLLHLNQINADHLGTLLDWYADNGWVFITVQEALTDPLYSAPDLYAGARGLSQIERVMGQQSD</sequence>
<dbReference type="Pfam" id="PF01522">
    <property type="entry name" value="Polysacc_deac_1"/>
    <property type="match status" value="1"/>
</dbReference>
<keyword evidence="4" id="KW-0479">Metal-binding</keyword>
<feature type="domain" description="NodB homology" evidence="8">
    <location>
        <begin position="25"/>
        <end position="248"/>
    </location>
</feature>
<feature type="signal peptide" evidence="7">
    <location>
        <begin position="1"/>
        <end position="22"/>
    </location>
</feature>
<comment type="function">
    <text evidence="1">Is involved in generating a small heat-stable compound (Nod), an acylated oligomer of N-acetylglucosamine, that stimulates mitosis in various plant protoplasts.</text>
</comment>
<name>A0ABZ2V2B0_9RHOB</name>
<dbReference type="InterPro" id="IPR050248">
    <property type="entry name" value="Polysacc_deacetylase_ArnD"/>
</dbReference>
<evidence type="ECO:0000256" key="3">
    <source>
        <dbReference type="ARBA" id="ARBA00020071"/>
    </source>
</evidence>
<protein>
    <recommendedName>
        <fullName evidence="3">Chitooligosaccharide deacetylase</fullName>
    </recommendedName>
    <alternativeName>
        <fullName evidence="6">Nodulation protein B</fullName>
    </alternativeName>
</protein>
<evidence type="ECO:0000256" key="5">
    <source>
        <dbReference type="ARBA" id="ARBA00022801"/>
    </source>
</evidence>
<dbReference type="EMBL" id="CP150951">
    <property type="protein sequence ID" value="WZC48204.2"/>
    <property type="molecule type" value="Genomic_DNA"/>
</dbReference>
<accession>A0ABZ2V2B0</accession>
<reference evidence="10" key="1">
    <citation type="submission" date="2024-04" db="EMBL/GenBank/DDBJ databases">
        <title>Phylogenomic analyses of a clade within the roseobacter group suggest taxonomic reassignments of species of the genera Aestuariivita, Citreicella, Loktanella, Nautella, Pelagibaca, Ruegeria, Thalassobius, Thiobacimonas and Tropicibacter, and the proposal o.</title>
        <authorList>
            <person name="Jeon C.O."/>
        </authorList>
    </citation>
    <scope>NUCLEOTIDE SEQUENCE [LARGE SCALE GENOMIC DNA]</scope>
    <source>
        <strain evidence="10">BS5-3</strain>
    </source>
</reference>
<dbReference type="PROSITE" id="PS51677">
    <property type="entry name" value="NODB"/>
    <property type="match status" value="1"/>
</dbReference>
<dbReference type="Proteomes" id="UP001440612">
    <property type="component" value="Chromosome"/>
</dbReference>
<evidence type="ECO:0000313" key="9">
    <source>
        <dbReference type="EMBL" id="WZC48204.2"/>
    </source>
</evidence>
<evidence type="ECO:0000256" key="4">
    <source>
        <dbReference type="ARBA" id="ARBA00022723"/>
    </source>
</evidence>
<organism evidence="9 10">
    <name type="scientific">Yoonia phaeophyticola</name>
    <dbReference type="NCBI Taxonomy" id="3137369"/>
    <lineage>
        <taxon>Bacteria</taxon>
        <taxon>Pseudomonadati</taxon>
        <taxon>Pseudomonadota</taxon>
        <taxon>Alphaproteobacteria</taxon>
        <taxon>Rhodobacterales</taxon>
        <taxon>Paracoccaceae</taxon>
        <taxon>Yoonia</taxon>
    </lineage>
</organism>
<proteinExistence type="inferred from homology"/>
<evidence type="ECO:0000256" key="7">
    <source>
        <dbReference type="SAM" id="SignalP"/>
    </source>
</evidence>
<keyword evidence="5" id="KW-0378">Hydrolase</keyword>
<evidence type="ECO:0000313" key="10">
    <source>
        <dbReference type="Proteomes" id="UP001440612"/>
    </source>
</evidence>
<evidence type="ECO:0000256" key="2">
    <source>
        <dbReference type="ARBA" id="ARBA00010973"/>
    </source>
</evidence>
<comment type="similarity">
    <text evidence="2">Belongs to the polysaccharide deacetylase family.</text>
</comment>